<keyword evidence="2" id="KW-1185">Reference proteome</keyword>
<evidence type="ECO:0000313" key="2">
    <source>
        <dbReference type="Proteomes" id="UP000789508"/>
    </source>
</evidence>
<reference evidence="1" key="1">
    <citation type="submission" date="2021-06" db="EMBL/GenBank/DDBJ databases">
        <authorList>
            <person name="Kallberg Y."/>
            <person name="Tangrot J."/>
            <person name="Rosling A."/>
        </authorList>
    </citation>
    <scope>NUCLEOTIDE SEQUENCE</scope>
    <source>
        <strain evidence="1">FL130A</strain>
    </source>
</reference>
<dbReference type="AlphaFoldDB" id="A0A9N9J9U4"/>
<feature type="non-terminal residue" evidence="1">
    <location>
        <position position="1"/>
    </location>
</feature>
<feature type="non-terminal residue" evidence="1">
    <location>
        <position position="51"/>
    </location>
</feature>
<gene>
    <name evidence="1" type="ORF">ALEPTO_LOCUS14046</name>
</gene>
<evidence type="ECO:0000313" key="1">
    <source>
        <dbReference type="EMBL" id="CAG8769123.1"/>
    </source>
</evidence>
<name>A0A9N9J9U4_9GLOM</name>
<comment type="caution">
    <text evidence="1">The sequence shown here is derived from an EMBL/GenBank/DDBJ whole genome shotgun (WGS) entry which is preliminary data.</text>
</comment>
<accession>A0A9N9J9U4</accession>
<dbReference type="EMBL" id="CAJVPS010051221">
    <property type="protein sequence ID" value="CAG8769123.1"/>
    <property type="molecule type" value="Genomic_DNA"/>
</dbReference>
<dbReference type="Proteomes" id="UP000789508">
    <property type="component" value="Unassembled WGS sequence"/>
</dbReference>
<sequence length="51" mass="6075">PETSLRQYAIEHGMDPENFSIITEAERNRWAIDCFRGDLERDIRFYRGGIE</sequence>
<protein>
    <submittedName>
        <fullName evidence="1">6470_t:CDS:1</fullName>
    </submittedName>
</protein>
<dbReference type="OrthoDB" id="2437157at2759"/>
<proteinExistence type="predicted"/>
<organism evidence="1 2">
    <name type="scientific">Ambispora leptoticha</name>
    <dbReference type="NCBI Taxonomy" id="144679"/>
    <lineage>
        <taxon>Eukaryota</taxon>
        <taxon>Fungi</taxon>
        <taxon>Fungi incertae sedis</taxon>
        <taxon>Mucoromycota</taxon>
        <taxon>Glomeromycotina</taxon>
        <taxon>Glomeromycetes</taxon>
        <taxon>Archaeosporales</taxon>
        <taxon>Ambisporaceae</taxon>
        <taxon>Ambispora</taxon>
    </lineage>
</organism>